<dbReference type="Pfam" id="PF11028">
    <property type="entry name" value="TMEM260-like"/>
    <property type="match status" value="1"/>
</dbReference>
<dbReference type="InterPro" id="IPR052724">
    <property type="entry name" value="GT117_domain-containing"/>
</dbReference>
<dbReference type="InterPro" id="IPR021280">
    <property type="entry name" value="TMEM260-like"/>
</dbReference>
<gene>
    <name evidence="2" type="ORF">IAC94_00800</name>
</gene>
<sequence length="1024" mass="118110">MEQKKFKFINRIFSVMVLLTAAVTYLLTIEPTVSFWDCGEFIASSYKLEVGHAPGNPVFQLIARVFTMFASPEHAAMAVNVMSALCSAFTIFFLYLTIVHLGRRIIEKNGRAGELSMGEALSLIGAGIVGSLAYCWSDTFWFSAVEAEVYAMSSLFTAAVFWMILKWEEQADTEYADRWIVAIAFLMGLSIGVHLLNLLVIPAIAFVYYYKKASKVTTWGCVGVLALSAVILAVVLWGIIPYLPKIAAVFDLLFVNVFHLPFNSGAAFFLIVLLVLCFLAVYLTYRKGSHVWNIISLCFTMIVIGYSAFAMVVIRSANNTPTNEGQPDNPFALVKYLGREQYGSAPLVYGQTFASVYDDYKVKDYYTKMDSVYYKAPGPAEVSYPAESKMFFPRMHSKDPSHIRFYESYTQGRGKVIPGTDRRMPTFADNMRFFFDYQLNYMYMRYFMWNFAGRQNDLHGQVPGDPVKGNWECGIGFIDRARLGDQSEGPDYIVNNKGKNHYYMLPLLLGIIGLLYQLGKDKRNWWITFLLFFLTGIAIILYLNQSPYQVRERDYAYAGSFYMFSIWIGLAVLAVYDWLRKPASRIISEQSTAIVVFVLLFEVPLLMAFENWDDHDRSNRYTARDMAYNYFMSTDPQAILITHGDNDTFPLWYIQEVEGTRLDARVMNTSLLGIDWYIDQMQWKQYDAEPIRFTTKRINYLYGTNDYVQVIDRFNRPILLKDAITLFNDPRVKVNFYGREESYLPASRLLIPVNKENVIKNRIVPEEDYDKILDTLCLEIPLDRDNLLEKPELMILDMLANYDWERPVYFMTQGGSLDIGIEDYLQFDGFTYKFVPIKSRTTLTSVEQVDTDAMYDRIMNVYRLDSFSKDFFVDYQNISTFNGVAGQRFMFVQTAIALYDKGEKDKVVQVLDRMQETYPDRNFPLNTSAAVMYVNEQMVLYAIDLYIKCGEKEKGMAMAERFLEETMQAIRLFAQPYRGSVLSQTDLQHNFQLYQYCLEIISAADKEKTQEYSRILEEFLNNAV</sequence>
<feature type="transmembrane region" description="Helical" evidence="1">
    <location>
        <begin position="555"/>
        <end position="579"/>
    </location>
</feature>
<accession>A0A9D1J6F1</accession>
<feature type="transmembrane region" description="Helical" evidence="1">
    <location>
        <begin position="291"/>
        <end position="314"/>
    </location>
</feature>
<proteinExistence type="predicted"/>
<feature type="transmembrane region" description="Helical" evidence="1">
    <location>
        <begin position="120"/>
        <end position="143"/>
    </location>
</feature>
<dbReference type="PANTHER" id="PTHR16214">
    <property type="entry name" value="TRANSMEMBRANE PROTEIN 260"/>
    <property type="match status" value="1"/>
</dbReference>
<dbReference type="Proteomes" id="UP000886744">
    <property type="component" value="Unassembled WGS sequence"/>
</dbReference>
<feature type="transmembrane region" description="Helical" evidence="1">
    <location>
        <begin position="75"/>
        <end position="99"/>
    </location>
</feature>
<reference evidence="2" key="2">
    <citation type="journal article" date="2021" name="PeerJ">
        <title>Extensive microbial diversity within the chicken gut microbiome revealed by metagenomics and culture.</title>
        <authorList>
            <person name="Gilroy R."/>
            <person name="Ravi A."/>
            <person name="Getino M."/>
            <person name="Pursley I."/>
            <person name="Horton D.L."/>
            <person name="Alikhan N.F."/>
            <person name="Baker D."/>
            <person name="Gharbi K."/>
            <person name="Hall N."/>
            <person name="Watson M."/>
            <person name="Adriaenssens E.M."/>
            <person name="Foster-Nyarko E."/>
            <person name="Jarju S."/>
            <person name="Secka A."/>
            <person name="Antonio M."/>
            <person name="Oren A."/>
            <person name="Chaudhuri R.R."/>
            <person name="La Ragione R."/>
            <person name="Hildebrand F."/>
            <person name="Pallen M.J."/>
        </authorList>
    </citation>
    <scope>NUCLEOTIDE SEQUENCE</scope>
    <source>
        <strain evidence="2">ChiHjej13B12-12457</strain>
    </source>
</reference>
<keyword evidence="1" id="KW-0472">Membrane</keyword>
<evidence type="ECO:0000313" key="3">
    <source>
        <dbReference type="Proteomes" id="UP000886744"/>
    </source>
</evidence>
<feature type="transmembrane region" description="Helical" evidence="1">
    <location>
        <begin position="252"/>
        <end position="285"/>
    </location>
</feature>
<feature type="transmembrane region" description="Helical" evidence="1">
    <location>
        <begin position="525"/>
        <end position="543"/>
    </location>
</feature>
<evidence type="ECO:0000256" key="1">
    <source>
        <dbReference type="SAM" id="Phobius"/>
    </source>
</evidence>
<feature type="transmembrane region" description="Helical" evidence="1">
    <location>
        <begin position="591"/>
        <end position="609"/>
    </location>
</feature>
<dbReference type="EMBL" id="DVHI01000014">
    <property type="protein sequence ID" value="HIR62049.1"/>
    <property type="molecule type" value="Genomic_DNA"/>
</dbReference>
<feature type="transmembrane region" description="Helical" evidence="1">
    <location>
        <begin position="502"/>
        <end position="519"/>
    </location>
</feature>
<keyword evidence="1" id="KW-0812">Transmembrane</keyword>
<organism evidence="2 3">
    <name type="scientific">Candidatus Coprenecus avistercoris</name>
    <dbReference type="NCBI Taxonomy" id="2840730"/>
    <lineage>
        <taxon>Bacteria</taxon>
        <taxon>Pseudomonadati</taxon>
        <taxon>Bacteroidota</taxon>
        <taxon>Bacteroidia</taxon>
        <taxon>Bacteroidales</taxon>
        <taxon>Rikenellaceae</taxon>
        <taxon>Rikenellaceae incertae sedis</taxon>
        <taxon>Candidatus Coprenecus</taxon>
    </lineage>
</organism>
<reference evidence="2" key="1">
    <citation type="submission" date="2020-10" db="EMBL/GenBank/DDBJ databases">
        <authorList>
            <person name="Gilroy R."/>
        </authorList>
    </citation>
    <scope>NUCLEOTIDE SEQUENCE</scope>
    <source>
        <strain evidence="2">ChiHjej13B12-12457</strain>
    </source>
</reference>
<comment type="caution">
    <text evidence="2">The sequence shown here is derived from an EMBL/GenBank/DDBJ whole genome shotgun (WGS) entry which is preliminary data.</text>
</comment>
<feature type="transmembrane region" description="Helical" evidence="1">
    <location>
        <begin position="179"/>
        <end position="210"/>
    </location>
</feature>
<feature type="transmembrane region" description="Helical" evidence="1">
    <location>
        <begin position="12"/>
        <end position="29"/>
    </location>
</feature>
<dbReference type="PANTHER" id="PTHR16214:SF3">
    <property type="entry name" value="TRANSMEMBRANE PROTEIN 260"/>
    <property type="match status" value="1"/>
</dbReference>
<feature type="transmembrane region" description="Helical" evidence="1">
    <location>
        <begin position="216"/>
        <end position="240"/>
    </location>
</feature>
<protein>
    <submittedName>
        <fullName evidence="2">DUF2723 domain-containing protein</fullName>
    </submittedName>
</protein>
<keyword evidence="1" id="KW-1133">Transmembrane helix</keyword>
<dbReference type="AlphaFoldDB" id="A0A9D1J6F1"/>
<evidence type="ECO:0000313" key="2">
    <source>
        <dbReference type="EMBL" id="HIR62049.1"/>
    </source>
</evidence>
<name>A0A9D1J6F1_9BACT</name>